<comment type="caution">
    <text evidence="2">The sequence shown here is derived from an EMBL/GenBank/DDBJ whole genome shotgun (WGS) entry which is preliminary data.</text>
</comment>
<dbReference type="EMBL" id="SLWK01000006">
    <property type="protein sequence ID" value="TCO08049.1"/>
    <property type="molecule type" value="Genomic_DNA"/>
</dbReference>
<evidence type="ECO:0000259" key="1">
    <source>
        <dbReference type="Pfam" id="PF20240"/>
    </source>
</evidence>
<dbReference type="Pfam" id="PF20240">
    <property type="entry name" value="DUF6597"/>
    <property type="match status" value="1"/>
</dbReference>
<evidence type="ECO:0000313" key="2">
    <source>
        <dbReference type="EMBL" id="TCO08049.1"/>
    </source>
</evidence>
<dbReference type="OrthoDB" id="323290at2"/>
<keyword evidence="3" id="KW-1185">Reference proteome</keyword>
<accession>A0A4R2GKX8</accession>
<protein>
    <recommendedName>
        <fullName evidence="1">DUF6597 domain-containing protein</fullName>
    </recommendedName>
</protein>
<evidence type="ECO:0000313" key="3">
    <source>
        <dbReference type="Proteomes" id="UP000295221"/>
    </source>
</evidence>
<dbReference type="AlphaFoldDB" id="A0A4R2GKX8"/>
<sequence length="175" mass="20059">MQKNIYQPKNQQLKPYISDYWEINFCGVSTSLKLPPLGMPVMLFQYGEESDFYNLEKIQTSSIIVGQFSKHMVVNPTPKTRILGVNFKPYGLYNLFGKSPKPLFNTGFPSDTLFPKEEIGKIEEKLNDGVLIDKVIEEIETMFLAHKKEVTKHSLLDDITDKIIERKGIIEQSPS</sequence>
<organism evidence="2 3">
    <name type="scientific">Natronoflexus pectinivorans</name>
    <dbReference type="NCBI Taxonomy" id="682526"/>
    <lineage>
        <taxon>Bacteria</taxon>
        <taxon>Pseudomonadati</taxon>
        <taxon>Bacteroidota</taxon>
        <taxon>Bacteroidia</taxon>
        <taxon>Marinilabiliales</taxon>
        <taxon>Marinilabiliaceae</taxon>
        <taxon>Natronoflexus</taxon>
    </lineage>
</organism>
<dbReference type="InterPro" id="IPR046532">
    <property type="entry name" value="DUF6597"/>
</dbReference>
<proteinExistence type="predicted"/>
<reference evidence="2 3" key="1">
    <citation type="submission" date="2019-03" db="EMBL/GenBank/DDBJ databases">
        <title>Genomic Encyclopedia of Type Strains, Phase IV (KMG-IV): sequencing the most valuable type-strain genomes for metagenomic binning, comparative biology and taxonomic classification.</title>
        <authorList>
            <person name="Goeker M."/>
        </authorList>
    </citation>
    <scope>NUCLEOTIDE SEQUENCE [LARGE SCALE GENOMIC DNA]</scope>
    <source>
        <strain evidence="2 3">DSM 24179</strain>
    </source>
</reference>
<gene>
    <name evidence="2" type="ORF">EV194_106193</name>
</gene>
<feature type="domain" description="DUF6597" evidence="1">
    <location>
        <begin position="6"/>
        <end position="106"/>
    </location>
</feature>
<name>A0A4R2GKX8_9BACT</name>
<dbReference type="Proteomes" id="UP000295221">
    <property type="component" value="Unassembled WGS sequence"/>
</dbReference>
<dbReference type="RefSeq" id="WP_132433933.1">
    <property type="nucleotide sequence ID" value="NZ_SLWK01000006.1"/>
</dbReference>